<reference evidence="1 2" key="1">
    <citation type="journal article" date="2016" name="Nat. Commun.">
        <title>Thousands of microbial genomes shed light on interconnected biogeochemical processes in an aquifer system.</title>
        <authorList>
            <person name="Anantharaman K."/>
            <person name="Brown C.T."/>
            <person name="Hug L.A."/>
            <person name="Sharon I."/>
            <person name="Castelle C.J."/>
            <person name="Probst A.J."/>
            <person name="Thomas B.C."/>
            <person name="Singh A."/>
            <person name="Wilkins M.J."/>
            <person name="Karaoz U."/>
            <person name="Brodie E.L."/>
            <person name="Williams K.H."/>
            <person name="Hubbard S.S."/>
            <person name="Banfield J.F."/>
        </authorList>
    </citation>
    <scope>NUCLEOTIDE SEQUENCE [LARGE SCALE GENOMIC DNA]</scope>
</reference>
<comment type="caution">
    <text evidence="1">The sequence shown here is derived from an EMBL/GenBank/DDBJ whole genome shotgun (WGS) entry which is preliminary data.</text>
</comment>
<proteinExistence type="predicted"/>
<evidence type="ECO:0000313" key="1">
    <source>
        <dbReference type="EMBL" id="OGD24312.1"/>
    </source>
</evidence>
<sequence length="98" mass="10152">MSLLIKPMTLHKKPENVVVDVGAANVMVVVDPTMTGPTEEHAVSIQNWASEGQVGHALGNTELSHGHVCANAGSGTTKRSASATTATKHIAPSVFVHS</sequence>
<dbReference type="EMBL" id="MEYI01000006">
    <property type="protein sequence ID" value="OGD24312.1"/>
    <property type="molecule type" value="Genomic_DNA"/>
</dbReference>
<protein>
    <submittedName>
        <fullName evidence="1">Uncharacterized protein</fullName>
    </submittedName>
</protein>
<accession>A0A1F5B112</accession>
<organism evidence="1 2">
    <name type="scientific">Candidatus Azambacteria bacterium RBG_16_47_10</name>
    <dbReference type="NCBI Taxonomy" id="1797292"/>
    <lineage>
        <taxon>Bacteria</taxon>
        <taxon>Candidatus Azamiibacteriota</taxon>
    </lineage>
</organism>
<gene>
    <name evidence="1" type="ORF">A2Z10_00815</name>
</gene>
<name>A0A1F5B112_9BACT</name>
<dbReference type="AlphaFoldDB" id="A0A1F5B112"/>
<dbReference type="Proteomes" id="UP000176639">
    <property type="component" value="Unassembled WGS sequence"/>
</dbReference>
<evidence type="ECO:0000313" key="2">
    <source>
        <dbReference type="Proteomes" id="UP000176639"/>
    </source>
</evidence>